<dbReference type="InterPro" id="IPR010273">
    <property type="entry name" value="DUF881"/>
</dbReference>
<comment type="similarity">
    <text evidence="1">Belongs to the UPF0749 family.</text>
</comment>
<dbReference type="PANTHER" id="PTHR37313">
    <property type="entry name" value="UPF0749 PROTEIN RV1825"/>
    <property type="match status" value="1"/>
</dbReference>
<accession>A0AA45WWQ9</accession>
<evidence type="ECO:0000313" key="5">
    <source>
        <dbReference type="Proteomes" id="UP001158066"/>
    </source>
</evidence>
<dbReference type="Gene3D" id="3.30.70.1880">
    <property type="entry name" value="Protein of unknown function DUF881"/>
    <property type="match status" value="1"/>
</dbReference>
<keyword evidence="5" id="KW-1185">Reference proteome</keyword>
<sequence length="234" mass="26078">MSFKSKIVITFFFLVYGVLIGINLGPEQVSEPPGGIFSIPSETNVQEVEDLMKANEDMRQRIQNLKLEVDALEGERAEGNVTLQVLMQEVQHYQMLAGHKAVVGPGITVLLEGIFEENIAPLVYQRKYLVTLVNELRSNGAEVIAVNGNRITGRSEMALAGNHIQVNGRPVAPPYLVQAIGDQSEFKRYVAHRTFIFDLMAGDGITATIEYNDSLSIDQPHREKAIQFLEVRRP</sequence>
<evidence type="ECO:0000256" key="3">
    <source>
        <dbReference type="SAM" id="Phobius"/>
    </source>
</evidence>
<feature type="coiled-coil region" evidence="2">
    <location>
        <begin position="48"/>
        <end position="82"/>
    </location>
</feature>
<dbReference type="AlphaFoldDB" id="A0AA45WWQ9"/>
<evidence type="ECO:0000256" key="1">
    <source>
        <dbReference type="ARBA" id="ARBA00009108"/>
    </source>
</evidence>
<keyword evidence="3" id="KW-0812">Transmembrane</keyword>
<evidence type="ECO:0000313" key="4">
    <source>
        <dbReference type="EMBL" id="SMP61158.1"/>
    </source>
</evidence>
<gene>
    <name evidence="4" type="ORF">SAMN06296020_1094</name>
</gene>
<dbReference type="Proteomes" id="UP001158066">
    <property type="component" value="Unassembled WGS sequence"/>
</dbReference>
<organism evidence="4 5">
    <name type="scientific">Anoxynatronum buryatiense</name>
    <dbReference type="NCBI Taxonomy" id="489973"/>
    <lineage>
        <taxon>Bacteria</taxon>
        <taxon>Bacillati</taxon>
        <taxon>Bacillota</taxon>
        <taxon>Clostridia</taxon>
        <taxon>Eubacteriales</taxon>
        <taxon>Clostridiaceae</taxon>
        <taxon>Anoxynatronum</taxon>
    </lineage>
</organism>
<dbReference type="Pfam" id="PF05949">
    <property type="entry name" value="DUF881"/>
    <property type="match status" value="1"/>
</dbReference>
<dbReference type="RefSeq" id="WP_283409663.1">
    <property type="nucleotide sequence ID" value="NZ_FXUF01000009.1"/>
</dbReference>
<keyword evidence="3" id="KW-1133">Transmembrane helix</keyword>
<comment type="caution">
    <text evidence="4">The sequence shown here is derived from an EMBL/GenBank/DDBJ whole genome shotgun (WGS) entry which is preliminary data.</text>
</comment>
<evidence type="ECO:0000256" key="2">
    <source>
        <dbReference type="SAM" id="Coils"/>
    </source>
</evidence>
<protein>
    <submittedName>
        <fullName evidence="4">Uncharacterized conserved protein YlxW, UPF0749 family</fullName>
    </submittedName>
</protein>
<proteinExistence type="inferred from homology"/>
<dbReference type="PANTHER" id="PTHR37313:SF2">
    <property type="entry name" value="UPF0749 PROTEIN YLXX"/>
    <property type="match status" value="1"/>
</dbReference>
<keyword evidence="3" id="KW-0472">Membrane</keyword>
<reference evidence="4" key="1">
    <citation type="submission" date="2017-05" db="EMBL/GenBank/DDBJ databases">
        <authorList>
            <person name="Varghese N."/>
            <person name="Submissions S."/>
        </authorList>
    </citation>
    <scope>NUCLEOTIDE SEQUENCE</scope>
    <source>
        <strain evidence="4">Su22</strain>
    </source>
</reference>
<keyword evidence="2" id="KW-0175">Coiled coil</keyword>
<feature type="transmembrane region" description="Helical" evidence="3">
    <location>
        <begin position="7"/>
        <end position="25"/>
    </location>
</feature>
<name>A0AA45WWQ9_9CLOT</name>
<dbReference type="EMBL" id="FXUF01000009">
    <property type="protein sequence ID" value="SMP61158.1"/>
    <property type="molecule type" value="Genomic_DNA"/>
</dbReference>